<evidence type="ECO:0000256" key="1">
    <source>
        <dbReference type="SAM" id="Phobius"/>
    </source>
</evidence>
<accession>A0A6M8BH06</accession>
<dbReference type="CDD" id="cd03392">
    <property type="entry name" value="PAP2_like_2"/>
    <property type="match status" value="1"/>
</dbReference>
<name>A0A6M8BH06_9CYAN</name>
<keyword evidence="1" id="KW-1133">Transmembrane helix</keyword>
<feature type="domain" description="Phosphatidic acid phosphatase type 2/haloperoxidase" evidence="2">
    <location>
        <begin position="108"/>
        <end position="218"/>
    </location>
</feature>
<evidence type="ECO:0000313" key="4">
    <source>
        <dbReference type="Proteomes" id="UP000505210"/>
    </source>
</evidence>
<feature type="transmembrane region" description="Helical" evidence="1">
    <location>
        <begin position="109"/>
        <end position="129"/>
    </location>
</feature>
<keyword evidence="1" id="KW-0812">Transmembrane</keyword>
<dbReference type="RefSeq" id="WP_172357526.1">
    <property type="nucleotide sequence ID" value="NZ_CP053661.1"/>
</dbReference>
<dbReference type="InterPro" id="IPR036938">
    <property type="entry name" value="PAP2/HPO_sf"/>
</dbReference>
<proteinExistence type="predicted"/>
<feature type="transmembrane region" description="Helical" evidence="1">
    <location>
        <begin position="203"/>
        <end position="221"/>
    </location>
</feature>
<keyword evidence="1" id="KW-0472">Membrane</keyword>
<feature type="transmembrane region" description="Helical" evidence="1">
    <location>
        <begin position="21"/>
        <end position="49"/>
    </location>
</feature>
<protein>
    <submittedName>
        <fullName evidence="3">Phosphatase PAP2 family protein</fullName>
    </submittedName>
</protein>
<dbReference type="PANTHER" id="PTHR14969:SF13">
    <property type="entry name" value="AT30094P"/>
    <property type="match status" value="1"/>
</dbReference>
<organism evidence="3 4">
    <name type="scientific">Thermoleptolyngbya sichuanensis A183</name>
    <dbReference type="NCBI Taxonomy" id="2737172"/>
    <lineage>
        <taxon>Bacteria</taxon>
        <taxon>Bacillati</taxon>
        <taxon>Cyanobacteriota</taxon>
        <taxon>Cyanophyceae</taxon>
        <taxon>Oculatellales</taxon>
        <taxon>Oculatellaceae</taxon>
        <taxon>Thermoleptolyngbya</taxon>
        <taxon>Thermoleptolyngbya sichuanensis</taxon>
    </lineage>
</organism>
<dbReference type="AlphaFoldDB" id="A0A6M8BH06"/>
<feature type="transmembrane region" description="Helical" evidence="1">
    <location>
        <begin position="176"/>
        <end position="197"/>
    </location>
</feature>
<dbReference type="PANTHER" id="PTHR14969">
    <property type="entry name" value="SPHINGOSINE-1-PHOSPHATE PHOSPHOHYDROLASE"/>
    <property type="match status" value="1"/>
</dbReference>
<keyword evidence="4" id="KW-1185">Reference proteome</keyword>
<evidence type="ECO:0000259" key="2">
    <source>
        <dbReference type="SMART" id="SM00014"/>
    </source>
</evidence>
<dbReference type="SUPFAM" id="SSF48317">
    <property type="entry name" value="Acid phosphatase/Vanadium-dependent haloperoxidase"/>
    <property type="match status" value="1"/>
</dbReference>
<dbReference type="EMBL" id="CP053661">
    <property type="protein sequence ID" value="QKD83626.1"/>
    <property type="molecule type" value="Genomic_DNA"/>
</dbReference>
<feature type="transmembrane region" description="Helical" evidence="1">
    <location>
        <begin position="149"/>
        <end position="169"/>
    </location>
</feature>
<evidence type="ECO:0000313" key="3">
    <source>
        <dbReference type="EMBL" id="QKD83626.1"/>
    </source>
</evidence>
<dbReference type="SMART" id="SM00014">
    <property type="entry name" value="acidPPc"/>
    <property type="match status" value="1"/>
</dbReference>
<dbReference type="Pfam" id="PF01569">
    <property type="entry name" value="PAP2"/>
    <property type="match status" value="1"/>
</dbReference>
<dbReference type="Gene3D" id="1.20.144.10">
    <property type="entry name" value="Phosphatidic acid phosphatase type 2/haloperoxidase"/>
    <property type="match status" value="1"/>
</dbReference>
<dbReference type="KEGG" id="theu:HPC62_16750"/>
<gene>
    <name evidence="3" type="ORF">HPC62_16750</name>
</gene>
<sequence length="227" mass="24834">MVEEVKEALVQDKTIQDKTALAVSLATSLWILGVGLPLAGFGLLGFGVWKLGNFLWDEPILQAVHAASTPALDRIAQGMTRLGSPWILPPLAGLMAIALVPLQRWRSLLYVVLSLAGSTLINISLKDLWKRARPFLWESGAPRPHDFSFPSGHAMTSVAIGVVLLILLGASRWRPWAALFGVLFVLAIGWTRLYLGVHYPSDILGGWLMAIAWTVGLSLLIQPQREK</sequence>
<dbReference type="InterPro" id="IPR000326">
    <property type="entry name" value="PAP2/HPO"/>
</dbReference>
<reference evidence="3 4" key="1">
    <citation type="submission" date="2020-05" db="EMBL/GenBank/DDBJ databases">
        <title>Complete genome sequence of of a novel Thermoleptolyngbya strain isolated from hot springs of Ganzi, Sichuan China.</title>
        <authorList>
            <person name="Tang J."/>
            <person name="Daroch M."/>
            <person name="Li L."/>
            <person name="Waleron K."/>
            <person name="Waleron M."/>
            <person name="Waleron M."/>
        </authorList>
    </citation>
    <scope>NUCLEOTIDE SEQUENCE [LARGE SCALE GENOMIC DNA]</scope>
    <source>
        <strain evidence="3 4">PKUAC-SCTA183</strain>
    </source>
</reference>
<dbReference type="Proteomes" id="UP000505210">
    <property type="component" value="Chromosome"/>
</dbReference>
<feature type="transmembrane region" description="Helical" evidence="1">
    <location>
        <begin position="86"/>
        <end position="102"/>
    </location>
</feature>